<evidence type="ECO:0000256" key="1">
    <source>
        <dbReference type="SAM" id="MobiDB-lite"/>
    </source>
</evidence>
<organism evidence="2 3">
    <name type="scientific">Gossypium barbadense</name>
    <name type="common">Sea Island cotton</name>
    <name type="synonym">Hibiscus barbadensis</name>
    <dbReference type="NCBI Taxonomy" id="3634"/>
    <lineage>
        <taxon>Eukaryota</taxon>
        <taxon>Viridiplantae</taxon>
        <taxon>Streptophyta</taxon>
        <taxon>Embryophyta</taxon>
        <taxon>Tracheophyta</taxon>
        <taxon>Spermatophyta</taxon>
        <taxon>Magnoliopsida</taxon>
        <taxon>eudicotyledons</taxon>
        <taxon>Gunneridae</taxon>
        <taxon>Pentapetalae</taxon>
        <taxon>rosids</taxon>
        <taxon>malvids</taxon>
        <taxon>Malvales</taxon>
        <taxon>Malvaceae</taxon>
        <taxon>Malvoideae</taxon>
        <taxon>Gossypium</taxon>
    </lineage>
</organism>
<feature type="region of interest" description="Disordered" evidence="1">
    <location>
        <begin position="88"/>
        <end position="114"/>
    </location>
</feature>
<reference evidence="2 3" key="1">
    <citation type="submission" date="2015-01" db="EMBL/GenBank/DDBJ databases">
        <title>Genome of allotetraploid Gossypium barbadense reveals genomic plasticity and fiber elongation in cotton evolution.</title>
        <authorList>
            <person name="Chen X."/>
            <person name="Liu X."/>
            <person name="Zhao B."/>
            <person name="Zheng H."/>
            <person name="Hu Y."/>
            <person name="Lu G."/>
            <person name="Yang C."/>
            <person name="Chen J."/>
            <person name="Shan C."/>
            <person name="Zhang L."/>
            <person name="Zhou Y."/>
            <person name="Wang L."/>
            <person name="Guo W."/>
            <person name="Bai Y."/>
            <person name="Ruan J."/>
            <person name="Shangguan X."/>
            <person name="Mao Y."/>
            <person name="Jiang J."/>
            <person name="Zhu Y."/>
            <person name="Lei J."/>
            <person name="Kang H."/>
            <person name="Chen S."/>
            <person name="He X."/>
            <person name="Wang R."/>
            <person name="Wang Y."/>
            <person name="Chen J."/>
            <person name="Wang L."/>
            <person name="Yu S."/>
            <person name="Wang B."/>
            <person name="Wei J."/>
            <person name="Song S."/>
            <person name="Lu X."/>
            <person name="Gao Z."/>
            <person name="Gu W."/>
            <person name="Deng X."/>
            <person name="Ma D."/>
            <person name="Wang S."/>
            <person name="Liang W."/>
            <person name="Fang L."/>
            <person name="Cai C."/>
            <person name="Zhu X."/>
            <person name="Zhou B."/>
            <person name="Zhang Y."/>
            <person name="Chen Z."/>
            <person name="Xu S."/>
            <person name="Zhu R."/>
            <person name="Wang S."/>
            <person name="Zhang T."/>
            <person name="Zhao G."/>
        </authorList>
    </citation>
    <scope>NUCLEOTIDE SEQUENCE [LARGE SCALE GENOMIC DNA]</scope>
    <source>
        <strain evidence="3">cv. Xinhai21</strain>
        <tissue evidence="2">Leaf</tissue>
    </source>
</reference>
<protein>
    <submittedName>
        <fullName evidence="2">Uncharacterized protein</fullName>
    </submittedName>
</protein>
<evidence type="ECO:0000313" key="2">
    <source>
        <dbReference type="EMBL" id="PPS14378.1"/>
    </source>
</evidence>
<feature type="compositionally biased region" description="Low complexity" evidence="1">
    <location>
        <begin position="1"/>
        <end position="26"/>
    </location>
</feature>
<sequence>MDASYSKQKTTPTQQAAPTQLPSTPTYQQAALREKLSFKRRPTIVRWMPPTQRFKNNNKVKNTSTKNQVLLSLLASSNVLTFFRRPNNTIHDRGVNGRSNQLKNRHGFRNPEPNLLHPKNLLPGLSLDQDMFNLAGFPQ</sequence>
<feature type="region of interest" description="Disordered" evidence="1">
    <location>
        <begin position="1"/>
        <end position="27"/>
    </location>
</feature>
<name>A0A2P5YFL6_GOSBA</name>
<gene>
    <name evidence="2" type="ORF">GOBAR_AA06217</name>
</gene>
<evidence type="ECO:0000313" key="3">
    <source>
        <dbReference type="Proteomes" id="UP000239757"/>
    </source>
</evidence>
<dbReference type="Proteomes" id="UP000239757">
    <property type="component" value="Unassembled WGS sequence"/>
</dbReference>
<dbReference type="EMBL" id="KZ663262">
    <property type="protein sequence ID" value="PPS14378.1"/>
    <property type="molecule type" value="Genomic_DNA"/>
</dbReference>
<proteinExistence type="predicted"/>
<accession>A0A2P5YFL6</accession>
<dbReference type="AlphaFoldDB" id="A0A2P5YFL6"/>